<keyword evidence="1" id="KW-0812">Transmembrane</keyword>
<gene>
    <name evidence="2" type="ORF">FHE74_01200</name>
</gene>
<accession>A0A5C4U5M0</accession>
<keyword evidence="1" id="KW-1133">Transmembrane helix</keyword>
<name>A0A5C4U5M0_9CORY</name>
<dbReference type="Proteomes" id="UP000312032">
    <property type="component" value="Unassembled WGS sequence"/>
</dbReference>
<evidence type="ECO:0000313" key="3">
    <source>
        <dbReference type="Proteomes" id="UP000312032"/>
    </source>
</evidence>
<feature type="transmembrane region" description="Helical" evidence="1">
    <location>
        <begin position="7"/>
        <end position="25"/>
    </location>
</feature>
<keyword evidence="3" id="KW-1185">Reference proteome</keyword>
<evidence type="ECO:0000313" key="2">
    <source>
        <dbReference type="EMBL" id="TNL99689.1"/>
    </source>
</evidence>
<evidence type="ECO:0000256" key="1">
    <source>
        <dbReference type="SAM" id="Phobius"/>
    </source>
</evidence>
<sequence>MGRHAYLVFPALSVTLSVAIILLAPEPDSPLAVVSYLSLAVIALAAIFMMVNGPTTPVTLSTVEREELRIRRARGESTDELARMVLRHHPGTTPQAALRAVEKL</sequence>
<comment type="caution">
    <text evidence="2">The sequence shown here is derived from an EMBL/GenBank/DDBJ whole genome shotgun (WGS) entry which is preliminary data.</text>
</comment>
<protein>
    <submittedName>
        <fullName evidence="2">Uncharacterized protein</fullName>
    </submittedName>
</protein>
<dbReference type="RefSeq" id="WP_139464605.1">
    <property type="nucleotide sequence ID" value="NZ_VDHJ01000002.1"/>
</dbReference>
<dbReference type="EMBL" id="VDHJ01000002">
    <property type="protein sequence ID" value="TNL99689.1"/>
    <property type="molecule type" value="Genomic_DNA"/>
</dbReference>
<keyword evidence="1" id="KW-0472">Membrane</keyword>
<reference evidence="2 3" key="1">
    <citation type="submission" date="2019-06" db="EMBL/GenBank/DDBJ databases">
        <authorList>
            <person name="Li J."/>
        </authorList>
    </citation>
    <scope>NUCLEOTIDE SEQUENCE [LARGE SCALE GENOMIC DNA]</scope>
    <source>
        <strain evidence="2 3">LMG 28165</strain>
    </source>
</reference>
<dbReference type="AlphaFoldDB" id="A0A5C4U5M0"/>
<organism evidence="2 3">
    <name type="scientific">Corynebacterium tapiri</name>
    <dbReference type="NCBI Taxonomy" id="1448266"/>
    <lineage>
        <taxon>Bacteria</taxon>
        <taxon>Bacillati</taxon>
        <taxon>Actinomycetota</taxon>
        <taxon>Actinomycetes</taxon>
        <taxon>Mycobacteriales</taxon>
        <taxon>Corynebacteriaceae</taxon>
        <taxon>Corynebacterium</taxon>
    </lineage>
</organism>
<feature type="transmembrane region" description="Helical" evidence="1">
    <location>
        <begin position="31"/>
        <end position="51"/>
    </location>
</feature>
<proteinExistence type="predicted"/>